<keyword evidence="10 12" id="KW-0804">Transcription</keyword>
<evidence type="ECO:0000256" key="12">
    <source>
        <dbReference type="PIRNR" id="PIRNR025023"/>
    </source>
</evidence>
<dbReference type="SUPFAM" id="SSF63393">
    <property type="entry name" value="RNA polymerase subunits"/>
    <property type="match status" value="1"/>
</dbReference>
<dbReference type="PANTHER" id="PTHR12882">
    <property type="entry name" value="SUPPRESSOR OF TY 4"/>
    <property type="match status" value="1"/>
</dbReference>
<dbReference type="CDD" id="cd07973">
    <property type="entry name" value="Spt4"/>
    <property type="match status" value="1"/>
</dbReference>
<dbReference type="PIRSF" id="PIRSF025023">
    <property type="entry name" value="Spt4"/>
    <property type="match status" value="1"/>
</dbReference>
<proteinExistence type="inferred from homology"/>
<name>A0A6M2DSY0_XENCH</name>
<keyword evidence="8" id="KW-0805">Transcription regulation</keyword>
<reference evidence="14" key="1">
    <citation type="submission" date="2020-03" db="EMBL/GenBank/DDBJ databases">
        <title>Transcriptomic Profiling of the Digestive Tract of the Rat Flea, Xenopsylla cheopis, Following Blood Feeding and Infection with Yersinia pestis.</title>
        <authorList>
            <person name="Bland D.M."/>
            <person name="Martens C.A."/>
            <person name="Virtaneva K."/>
            <person name="Kanakabandi K."/>
            <person name="Long D."/>
            <person name="Rosenke R."/>
            <person name="Saturday G.A."/>
            <person name="Hoyt F.H."/>
            <person name="Bruno D.P."/>
            <person name="Ribeiro J.M.C."/>
            <person name="Hinnebusch J."/>
        </authorList>
    </citation>
    <scope>NUCLEOTIDE SEQUENCE</scope>
</reference>
<dbReference type="GO" id="GO:0000993">
    <property type="term" value="F:RNA polymerase II complex binding"/>
    <property type="evidence" value="ECO:0007669"/>
    <property type="project" value="TreeGrafter"/>
</dbReference>
<evidence type="ECO:0000256" key="11">
    <source>
        <dbReference type="ARBA" id="ARBA00023242"/>
    </source>
</evidence>
<evidence type="ECO:0000256" key="3">
    <source>
        <dbReference type="ARBA" id="ARBA00020182"/>
    </source>
</evidence>
<keyword evidence="6" id="KW-0863">Zinc-finger</keyword>
<keyword evidence="7" id="KW-0862">Zinc</keyword>
<dbReference type="Pfam" id="PF06093">
    <property type="entry name" value="Spt4"/>
    <property type="match status" value="1"/>
</dbReference>
<comment type="subcellular location">
    <subcellularLocation>
        <location evidence="1 12">Nucleus</location>
    </subcellularLocation>
</comment>
<accession>A0A6M2DSY0</accession>
<dbReference type="FunFam" id="3.30.40.210:FF:000001">
    <property type="entry name" value="Transcription elongation factor SPT4"/>
    <property type="match status" value="1"/>
</dbReference>
<dbReference type="GO" id="GO:0006355">
    <property type="term" value="P:regulation of DNA-templated transcription"/>
    <property type="evidence" value="ECO:0007669"/>
    <property type="project" value="InterPro"/>
</dbReference>
<keyword evidence="5" id="KW-0479">Metal-binding</keyword>
<dbReference type="InterPro" id="IPR029040">
    <property type="entry name" value="RPABC4/Spt4"/>
</dbReference>
<keyword evidence="11 12" id="KW-0539">Nucleus</keyword>
<evidence type="ECO:0000256" key="9">
    <source>
        <dbReference type="ARBA" id="ARBA00023159"/>
    </source>
</evidence>
<evidence type="ECO:0000259" key="13">
    <source>
        <dbReference type="SMART" id="SM01389"/>
    </source>
</evidence>
<dbReference type="InterPro" id="IPR022800">
    <property type="entry name" value="Spt4/RpoE2_Znf"/>
</dbReference>
<evidence type="ECO:0000256" key="7">
    <source>
        <dbReference type="ARBA" id="ARBA00022833"/>
    </source>
</evidence>
<dbReference type="EMBL" id="GIIL01005689">
    <property type="protein sequence ID" value="NOV49415.1"/>
    <property type="molecule type" value="Transcribed_RNA"/>
</dbReference>
<dbReference type="Gene3D" id="3.30.40.210">
    <property type="match status" value="1"/>
</dbReference>
<dbReference type="AlphaFoldDB" id="A0A6M2DSY0"/>
<keyword evidence="9" id="KW-0010">Activator</keyword>
<dbReference type="SMART" id="SM01389">
    <property type="entry name" value="Spt4"/>
    <property type="match status" value="1"/>
</dbReference>
<dbReference type="GO" id="GO:0008270">
    <property type="term" value="F:zinc ion binding"/>
    <property type="evidence" value="ECO:0007669"/>
    <property type="project" value="UniProtKB-KW"/>
</dbReference>
<comment type="similarity">
    <text evidence="2 12">Belongs to the SPT4 family.</text>
</comment>
<dbReference type="PANTHER" id="PTHR12882:SF1">
    <property type="entry name" value="TRANSCRIPTION ELONGATION FACTOR SPT4"/>
    <property type="match status" value="1"/>
</dbReference>
<evidence type="ECO:0000256" key="2">
    <source>
        <dbReference type="ARBA" id="ARBA00010464"/>
    </source>
</evidence>
<evidence type="ECO:0000256" key="4">
    <source>
        <dbReference type="ARBA" id="ARBA00022491"/>
    </source>
</evidence>
<dbReference type="InterPro" id="IPR038510">
    <property type="entry name" value="Spt4_sf"/>
</dbReference>
<sequence length="116" mass="13367">MSLDVIPKDLRGLRACLVCSLIKSFEQFEYDGCDNCDEFLRMKNNKDNVYDCTSNNFDGMIAVMTPENSWVCKWQRITHCVKGIYAISVSGRLPANVIREMKSRGIVYRSRDTSQR</sequence>
<dbReference type="GO" id="GO:0140673">
    <property type="term" value="P:transcription elongation-coupled chromatin remodeling"/>
    <property type="evidence" value="ECO:0007669"/>
    <property type="project" value="InterPro"/>
</dbReference>
<dbReference type="GO" id="GO:0032044">
    <property type="term" value="C:DSIF complex"/>
    <property type="evidence" value="ECO:0007669"/>
    <property type="project" value="TreeGrafter"/>
</dbReference>
<evidence type="ECO:0000313" key="14">
    <source>
        <dbReference type="EMBL" id="NOV49415.1"/>
    </source>
</evidence>
<comment type="function">
    <text evidence="12">Component of the DRB sensitivity-inducing factor complex (DSIF complex), which regulates transcription elongation by RNA polymerase II.</text>
</comment>
<evidence type="ECO:0000256" key="1">
    <source>
        <dbReference type="ARBA" id="ARBA00004123"/>
    </source>
</evidence>
<evidence type="ECO:0000256" key="5">
    <source>
        <dbReference type="ARBA" id="ARBA00022723"/>
    </source>
</evidence>
<evidence type="ECO:0000256" key="10">
    <source>
        <dbReference type="ARBA" id="ARBA00023163"/>
    </source>
</evidence>
<keyword evidence="14" id="KW-0251">Elongation factor</keyword>
<keyword evidence="14" id="KW-0648">Protein biosynthesis</keyword>
<dbReference type="GO" id="GO:0003746">
    <property type="term" value="F:translation elongation factor activity"/>
    <property type="evidence" value="ECO:0007669"/>
    <property type="project" value="UniProtKB-KW"/>
</dbReference>
<protein>
    <recommendedName>
        <fullName evidence="3 12">Transcription elongation factor SPT4</fullName>
    </recommendedName>
</protein>
<evidence type="ECO:0000256" key="8">
    <source>
        <dbReference type="ARBA" id="ARBA00023015"/>
    </source>
</evidence>
<dbReference type="InterPro" id="IPR009287">
    <property type="entry name" value="Spt4"/>
</dbReference>
<feature type="domain" description="Spt4/RpoE2 zinc finger" evidence="13">
    <location>
        <begin position="13"/>
        <end position="90"/>
    </location>
</feature>
<keyword evidence="4" id="KW-0678">Repressor</keyword>
<organism evidence="14">
    <name type="scientific">Xenopsylla cheopis</name>
    <name type="common">Oriental rat flea</name>
    <name type="synonym">Pulex cheopis</name>
    <dbReference type="NCBI Taxonomy" id="163159"/>
    <lineage>
        <taxon>Eukaryota</taxon>
        <taxon>Metazoa</taxon>
        <taxon>Ecdysozoa</taxon>
        <taxon>Arthropoda</taxon>
        <taxon>Hexapoda</taxon>
        <taxon>Insecta</taxon>
        <taxon>Pterygota</taxon>
        <taxon>Neoptera</taxon>
        <taxon>Endopterygota</taxon>
        <taxon>Siphonaptera</taxon>
        <taxon>Pulicidae</taxon>
        <taxon>Xenopsyllinae</taxon>
        <taxon>Xenopsylla</taxon>
    </lineage>
</organism>
<evidence type="ECO:0000256" key="6">
    <source>
        <dbReference type="ARBA" id="ARBA00022771"/>
    </source>
</evidence>